<dbReference type="PROSITE" id="PS50109">
    <property type="entry name" value="HIS_KIN"/>
    <property type="match status" value="1"/>
</dbReference>
<keyword evidence="3 6" id="KW-0808">Transferase</keyword>
<keyword evidence="3 6" id="KW-0418">Kinase</keyword>
<dbReference type="InterPro" id="IPR005467">
    <property type="entry name" value="His_kinase_dom"/>
</dbReference>
<gene>
    <name evidence="6" type="ORF">SAMN05421810_102534</name>
</gene>
<dbReference type="AlphaFoldDB" id="A0A1I5Q7L2"/>
<dbReference type="InterPro" id="IPR004358">
    <property type="entry name" value="Sig_transdc_His_kin-like_C"/>
</dbReference>
<proteinExistence type="predicted"/>
<dbReference type="STRING" id="587909.SAMN05421810_102534"/>
<dbReference type="InterPro" id="IPR003594">
    <property type="entry name" value="HATPase_dom"/>
</dbReference>
<comment type="catalytic activity">
    <reaction evidence="1">
        <text>ATP + protein L-histidine = ADP + protein N-phospho-L-histidine.</text>
        <dbReference type="EC" id="2.7.13.3"/>
    </reaction>
</comment>
<evidence type="ECO:0000313" key="7">
    <source>
        <dbReference type="Proteomes" id="UP000198727"/>
    </source>
</evidence>
<dbReference type="Pfam" id="PF02518">
    <property type="entry name" value="HATPase_c"/>
    <property type="match status" value="1"/>
</dbReference>
<dbReference type="InterPro" id="IPR036890">
    <property type="entry name" value="HATPase_C_sf"/>
</dbReference>
<accession>A0A1I5Q7L2</accession>
<dbReference type="SUPFAM" id="SSF55874">
    <property type="entry name" value="ATPase domain of HSP90 chaperone/DNA topoisomerase II/histidine kinase"/>
    <property type="match status" value="1"/>
</dbReference>
<reference evidence="7" key="1">
    <citation type="submission" date="2016-10" db="EMBL/GenBank/DDBJ databases">
        <authorList>
            <person name="Varghese N."/>
            <person name="Submissions S."/>
        </authorList>
    </citation>
    <scope>NUCLEOTIDE SEQUENCE [LARGE SCALE GENOMIC DNA]</scope>
    <source>
        <strain evidence="7">CGMCC 4.5579</strain>
    </source>
</reference>
<evidence type="ECO:0000256" key="2">
    <source>
        <dbReference type="ARBA" id="ARBA00012438"/>
    </source>
</evidence>
<evidence type="ECO:0000256" key="3">
    <source>
        <dbReference type="ARBA" id="ARBA00022777"/>
    </source>
</evidence>
<evidence type="ECO:0000313" key="6">
    <source>
        <dbReference type="EMBL" id="SFP42040.1"/>
    </source>
</evidence>
<dbReference type="Gene3D" id="3.30.565.10">
    <property type="entry name" value="Histidine kinase-like ATPase, C-terminal domain"/>
    <property type="match status" value="1"/>
</dbReference>
<dbReference type="GO" id="GO:0004673">
    <property type="term" value="F:protein histidine kinase activity"/>
    <property type="evidence" value="ECO:0007669"/>
    <property type="project" value="UniProtKB-EC"/>
</dbReference>
<keyword evidence="4" id="KW-0902">Two-component regulatory system</keyword>
<evidence type="ECO:0000256" key="4">
    <source>
        <dbReference type="ARBA" id="ARBA00023012"/>
    </source>
</evidence>
<organism evidence="6 7">
    <name type="scientific">Amycolatopsis arida</name>
    <dbReference type="NCBI Taxonomy" id="587909"/>
    <lineage>
        <taxon>Bacteria</taxon>
        <taxon>Bacillati</taxon>
        <taxon>Actinomycetota</taxon>
        <taxon>Actinomycetes</taxon>
        <taxon>Pseudonocardiales</taxon>
        <taxon>Pseudonocardiaceae</taxon>
        <taxon>Amycolatopsis</taxon>
    </lineage>
</organism>
<dbReference type="EMBL" id="FOWW01000002">
    <property type="protein sequence ID" value="SFP42040.1"/>
    <property type="molecule type" value="Genomic_DNA"/>
</dbReference>
<keyword evidence="7" id="KW-1185">Reference proteome</keyword>
<name>A0A1I5Q7L2_9PSEU</name>
<evidence type="ECO:0000256" key="1">
    <source>
        <dbReference type="ARBA" id="ARBA00000085"/>
    </source>
</evidence>
<evidence type="ECO:0000259" key="5">
    <source>
        <dbReference type="PROSITE" id="PS50109"/>
    </source>
</evidence>
<dbReference type="EC" id="2.7.13.3" evidence="2"/>
<dbReference type="Proteomes" id="UP000198727">
    <property type="component" value="Unassembled WGS sequence"/>
</dbReference>
<feature type="domain" description="Histidine kinase" evidence="5">
    <location>
        <begin position="1"/>
        <end position="60"/>
    </location>
</feature>
<protein>
    <recommendedName>
        <fullName evidence="2">histidine kinase</fullName>
        <ecNumber evidence="2">2.7.13.3</ecNumber>
    </recommendedName>
</protein>
<dbReference type="PRINTS" id="PR00344">
    <property type="entry name" value="BCTRLSENSOR"/>
</dbReference>
<dbReference type="GO" id="GO:0000160">
    <property type="term" value="P:phosphorelay signal transduction system"/>
    <property type="evidence" value="ECO:0007669"/>
    <property type="project" value="UniProtKB-KW"/>
</dbReference>
<sequence length="61" mass="6398">MFDVAFRGTQARTPERVGGSAGGGLGLAIAKGLVEAHRGRIRVRNHGPGCRFEVRLPLATG</sequence>